<proteinExistence type="predicted"/>
<evidence type="ECO:0000313" key="2">
    <source>
        <dbReference type="Proteomes" id="UP000215914"/>
    </source>
</evidence>
<dbReference type="AlphaFoldDB" id="A0A9K3ISL2"/>
<gene>
    <name evidence="1" type="ORF">HanXRQr2_Chr06g0256511</name>
</gene>
<name>A0A9K3ISL2_HELAN</name>
<organism evidence="1 2">
    <name type="scientific">Helianthus annuus</name>
    <name type="common">Common sunflower</name>
    <dbReference type="NCBI Taxonomy" id="4232"/>
    <lineage>
        <taxon>Eukaryota</taxon>
        <taxon>Viridiplantae</taxon>
        <taxon>Streptophyta</taxon>
        <taxon>Embryophyta</taxon>
        <taxon>Tracheophyta</taxon>
        <taxon>Spermatophyta</taxon>
        <taxon>Magnoliopsida</taxon>
        <taxon>eudicotyledons</taxon>
        <taxon>Gunneridae</taxon>
        <taxon>Pentapetalae</taxon>
        <taxon>asterids</taxon>
        <taxon>campanulids</taxon>
        <taxon>Asterales</taxon>
        <taxon>Asteraceae</taxon>
        <taxon>Asteroideae</taxon>
        <taxon>Heliantheae alliance</taxon>
        <taxon>Heliantheae</taxon>
        <taxon>Helianthus</taxon>
    </lineage>
</organism>
<reference evidence="1" key="2">
    <citation type="submission" date="2020-06" db="EMBL/GenBank/DDBJ databases">
        <title>Helianthus annuus Genome sequencing and assembly Release 2.</title>
        <authorList>
            <person name="Gouzy J."/>
            <person name="Langlade N."/>
            <person name="Munos S."/>
        </authorList>
    </citation>
    <scope>NUCLEOTIDE SEQUENCE</scope>
    <source>
        <tissue evidence="1">Leaves</tissue>
    </source>
</reference>
<evidence type="ECO:0000313" key="1">
    <source>
        <dbReference type="EMBL" id="KAF5802173.1"/>
    </source>
</evidence>
<dbReference type="EMBL" id="MNCJ02000321">
    <property type="protein sequence ID" value="KAF5802173.1"/>
    <property type="molecule type" value="Genomic_DNA"/>
</dbReference>
<accession>A0A9K3ISL2</accession>
<sequence>MFELGYEVSRAEYMVVDGVLRTAGGGFRRVKLDTAMAMDSGNM</sequence>
<protein>
    <submittedName>
        <fullName evidence="1">Uncharacterized protein</fullName>
    </submittedName>
</protein>
<dbReference type="Proteomes" id="UP000215914">
    <property type="component" value="Unassembled WGS sequence"/>
</dbReference>
<comment type="caution">
    <text evidence="1">The sequence shown here is derived from an EMBL/GenBank/DDBJ whole genome shotgun (WGS) entry which is preliminary data.</text>
</comment>
<reference evidence="1" key="1">
    <citation type="journal article" date="2017" name="Nature">
        <title>The sunflower genome provides insights into oil metabolism, flowering and Asterid evolution.</title>
        <authorList>
            <person name="Badouin H."/>
            <person name="Gouzy J."/>
            <person name="Grassa C.J."/>
            <person name="Murat F."/>
            <person name="Staton S.E."/>
            <person name="Cottret L."/>
            <person name="Lelandais-Briere C."/>
            <person name="Owens G.L."/>
            <person name="Carrere S."/>
            <person name="Mayjonade B."/>
            <person name="Legrand L."/>
            <person name="Gill N."/>
            <person name="Kane N.C."/>
            <person name="Bowers J.E."/>
            <person name="Hubner S."/>
            <person name="Bellec A."/>
            <person name="Berard A."/>
            <person name="Berges H."/>
            <person name="Blanchet N."/>
            <person name="Boniface M.C."/>
            <person name="Brunel D."/>
            <person name="Catrice O."/>
            <person name="Chaidir N."/>
            <person name="Claudel C."/>
            <person name="Donnadieu C."/>
            <person name="Faraut T."/>
            <person name="Fievet G."/>
            <person name="Helmstetter N."/>
            <person name="King M."/>
            <person name="Knapp S.J."/>
            <person name="Lai Z."/>
            <person name="Le Paslier M.C."/>
            <person name="Lippi Y."/>
            <person name="Lorenzon L."/>
            <person name="Mandel J.R."/>
            <person name="Marage G."/>
            <person name="Marchand G."/>
            <person name="Marquand E."/>
            <person name="Bret-Mestries E."/>
            <person name="Morien E."/>
            <person name="Nambeesan S."/>
            <person name="Nguyen T."/>
            <person name="Pegot-Espagnet P."/>
            <person name="Pouilly N."/>
            <person name="Raftis F."/>
            <person name="Sallet E."/>
            <person name="Schiex T."/>
            <person name="Thomas J."/>
            <person name="Vandecasteele C."/>
            <person name="Vares D."/>
            <person name="Vear F."/>
            <person name="Vautrin S."/>
            <person name="Crespi M."/>
            <person name="Mangin B."/>
            <person name="Burke J.M."/>
            <person name="Salse J."/>
            <person name="Munos S."/>
            <person name="Vincourt P."/>
            <person name="Rieseberg L.H."/>
            <person name="Langlade N.B."/>
        </authorList>
    </citation>
    <scope>NUCLEOTIDE SEQUENCE</scope>
    <source>
        <tissue evidence="1">Leaves</tissue>
    </source>
</reference>
<dbReference type="Gramene" id="mRNA:HanXRQr2_Chr06g0256511">
    <property type="protein sequence ID" value="mRNA:HanXRQr2_Chr06g0256511"/>
    <property type="gene ID" value="HanXRQr2_Chr06g0256511"/>
</dbReference>
<keyword evidence="2" id="KW-1185">Reference proteome</keyword>